<sequence length="123" mass="14476">MNLEKLTIQEEEAMLSIWQLKGGFVKEILDNLKPEEQVPYTTLASTIKNLEKKGYVKAVKYANAKRYEPVITLEDYRATFMNSFVGDYFKNSYKEMVSFFIKEEKLSERELNEILEMIKNNKS</sequence>
<dbReference type="PIRSF" id="PIRSF019455">
    <property type="entry name" value="CopR_AtkY"/>
    <property type="match status" value="1"/>
</dbReference>
<evidence type="ECO:0000256" key="4">
    <source>
        <dbReference type="ARBA" id="ARBA00023163"/>
    </source>
</evidence>
<name>A0ABS7Z1B3_9SPHI</name>
<dbReference type="SUPFAM" id="SSF46785">
    <property type="entry name" value="Winged helix' DNA-binding domain"/>
    <property type="match status" value="1"/>
</dbReference>
<dbReference type="InterPro" id="IPR036390">
    <property type="entry name" value="WH_DNA-bd_sf"/>
</dbReference>
<proteinExistence type="inferred from homology"/>
<accession>A0ABS7Z1B3</accession>
<dbReference type="Pfam" id="PF03965">
    <property type="entry name" value="Penicillinase_R"/>
    <property type="match status" value="1"/>
</dbReference>
<dbReference type="Gene3D" id="1.10.4040.10">
    <property type="entry name" value="Penicillinase repressor domain"/>
    <property type="match status" value="1"/>
</dbReference>
<keyword evidence="4" id="KW-0804">Transcription</keyword>
<dbReference type="Gene3D" id="1.10.10.10">
    <property type="entry name" value="Winged helix-like DNA-binding domain superfamily/Winged helix DNA-binding domain"/>
    <property type="match status" value="1"/>
</dbReference>
<evidence type="ECO:0000313" key="6">
    <source>
        <dbReference type="Proteomes" id="UP001165302"/>
    </source>
</evidence>
<evidence type="ECO:0000256" key="1">
    <source>
        <dbReference type="ARBA" id="ARBA00011046"/>
    </source>
</evidence>
<protein>
    <submittedName>
        <fullName evidence="5">BlaI/MecI/CopY family transcriptional regulator</fullName>
    </submittedName>
</protein>
<evidence type="ECO:0000256" key="2">
    <source>
        <dbReference type="ARBA" id="ARBA00023015"/>
    </source>
</evidence>
<evidence type="ECO:0000256" key="3">
    <source>
        <dbReference type="ARBA" id="ARBA00023125"/>
    </source>
</evidence>
<comment type="similarity">
    <text evidence="1">Belongs to the BlaI transcriptional regulatory family.</text>
</comment>
<gene>
    <name evidence="5" type="ORF">IPZ78_01980</name>
</gene>
<dbReference type="RefSeq" id="WP_225551252.1">
    <property type="nucleotide sequence ID" value="NZ_JADEYP010000002.1"/>
</dbReference>
<keyword evidence="3" id="KW-0238">DNA-binding</keyword>
<dbReference type="InterPro" id="IPR036388">
    <property type="entry name" value="WH-like_DNA-bd_sf"/>
</dbReference>
<evidence type="ECO:0000313" key="5">
    <source>
        <dbReference type="EMBL" id="MCA5003916.1"/>
    </source>
</evidence>
<comment type="caution">
    <text evidence="5">The sequence shown here is derived from an EMBL/GenBank/DDBJ whole genome shotgun (WGS) entry which is preliminary data.</text>
</comment>
<organism evidence="5 6">
    <name type="scientific">Sphingobacterium bovistauri</name>
    <dbReference type="NCBI Taxonomy" id="2781959"/>
    <lineage>
        <taxon>Bacteria</taxon>
        <taxon>Pseudomonadati</taxon>
        <taxon>Bacteroidota</taxon>
        <taxon>Sphingobacteriia</taxon>
        <taxon>Sphingobacteriales</taxon>
        <taxon>Sphingobacteriaceae</taxon>
        <taxon>Sphingobacterium</taxon>
    </lineage>
</organism>
<keyword evidence="2" id="KW-0805">Transcription regulation</keyword>
<reference evidence="5" key="1">
    <citation type="submission" date="2020-10" db="EMBL/GenBank/DDBJ databases">
        <authorList>
            <person name="Lu T."/>
            <person name="Wang Q."/>
            <person name="Han X."/>
        </authorList>
    </citation>
    <scope>NUCLEOTIDE SEQUENCE</scope>
    <source>
        <strain evidence="5">WQ 366</strain>
    </source>
</reference>
<dbReference type="InterPro" id="IPR005650">
    <property type="entry name" value="BlaI_family"/>
</dbReference>
<dbReference type="Proteomes" id="UP001165302">
    <property type="component" value="Unassembled WGS sequence"/>
</dbReference>
<dbReference type="EMBL" id="JADEYP010000002">
    <property type="protein sequence ID" value="MCA5003916.1"/>
    <property type="molecule type" value="Genomic_DNA"/>
</dbReference>
<keyword evidence="6" id="KW-1185">Reference proteome</keyword>